<dbReference type="SUPFAM" id="SSF50729">
    <property type="entry name" value="PH domain-like"/>
    <property type="match status" value="1"/>
</dbReference>
<dbReference type="SMART" id="SM00295">
    <property type="entry name" value="B41"/>
    <property type="match status" value="1"/>
</dbReference>
<accession>A0AAD5L503</accession>
<evidence type="ECO:0000256" key="2">
    <source>
        <dbReference type="ARBA" id="ARBA00004282"/>
    </source>
</evidence>
<keyword evidence="7" id="KW-0904">Protein phosphatase</keyword>
<dbReference type="InterPro" id="IPR000299">
    <property type="entry name" value="FERM_domain"/>
</dbReference>
<dbReference type="InterPro" id="IPR035963">
    <property type="entry name" value="FERM_2"/>
</dbReference>
<feature type="region of interest" description="Disordered" evidence="10">
    <location>
        <begin position="559"/>
        <end position="644"/>
    </location>
</feature>
<dbReference type="PROSITE" id="PS50057">
    <property type="entry name" value="FERM_3"/>
    <property type="match status" value="1"/>
</dbReference>
<dbReference type="InterPro" id="IPR029021">
    <property type="entry name" value="Prot-tyrosine_phosphatase-like"/>
</dbReference>
<dbReference type="PROSITE" id="PS00383">
    <property type="entry name" value="TYR_PHOSPHATASE_1"/>
    <property type="match status" value="1"/>
</dbReference>
<dbReference type="SMART" id="SM00194">
    <property type="entry name" value="PTPc"/>
    <property type="match status" value="1"/>
</dbReference>
<organism evidence="14 15">
    <name type="scientific">Daphnia sinensis</name>
    <dbReference type="NCBI Taxonomy" id="1820382"/>
    <lineage>
        <taxon>Eukaryota</taxon>
        <taxon>Metazoa</taxon>
        <taxon>Ecdysozoa</taxon>
        <taxon>Arthropoda</taxon>
        <taxon>Crustacea</taxon>
        <taxon>Branchiopoda</taxon>
        <taxon>Diplostraca</taxon>
        <taxon>Cladocera</taxon>
        <taxon>Anomopoda</taxon>
        <taxon>Daphniidae</taxon>
        <taxon>Daphnia</taxon>
        <taxon>Daphnia similis group</taxon>
    </lineage>
</organism>
<comment type="subcellular location">
    <subcellularLocation>
        <location evidence="2">Cell junction</location>
    </subcellularLocation>
    <subcellularLocation>
        <location evidence="1">Cytoplasm</location>
        <location evidence="1">Cytoskeleton</location>
    </subcellularLocation>
</comment>
<evidence type="ECO:0000256" key="4">
    <source>
        <dbReference type="ARBA" id="ARBA00013064"/>
    </source>
</evidence>
<dbReference type="EMBL" id="WJBH02000007">
    <property type="protein sequence ID" value="KAI9556315.1"/>
    <property type="molecule type" value="Genomic_DNA"/>
</dbReference>
<protein>
    <recommendedName>
        <fullName evidence="4">protein-tyrosine-phosphatase</fullName>
        <ecNumber evidence="4">3.1.3.48</ecNumber>
    </recommendedName>
</protein>
<dbReference type="InterPro" id="IPR019748">
    <property type="entry name" value="FERM_central"/>
</dbReference>
<dbReference type="CDD" id="cd14473">
    <property type="entry name" value="FERM_B-lobe"/>
    <property type="match status" value="1"/>
</dbReference>
<proteinExistence type="inferred from homology"/>
<dbReference type="InterPro" id="IPR011993">
    <property type="entry name" value="PH-like_dom_sf"/>
</dbReference>
<evidence type="ECO:0000259" key="12">
    <source>
        <dbReference type="PROSITE" id="PS50056"/>
    </source>
</evidence>
<dbReference type="InterPro" id="IPR000242">
    <property type="entry name" value="PTP_cat"/>
</dbReference>
<evidence type="ECO:0000256" key="7">
    <source>
        <dbReference type="ARBA" id="ARBA00022912"/>
    </source>
</evidence>
<evidence type="ECO:0000256" key="6">
    <source>
        <dbReference type="ARBA" id="ARBA00022801"/>
    </source>
</evidence>
<keyword evidence="8" id="KW-0965">Cell junction</keyword>
<dbReference type="InterPro" id="IPR019749">
    <property type="entry name" value="Band_41_domain"/>
</dbReference>
<dbReference type="InterPro" id="IPR003595">
    <property type="entry name" value="Tyr_Pase_cat"/>
</dbReference>
<dbReference type="SUPFAM" id="SSF47031">
    <property type="entry name" value="Second domain of FERM"/>
    <property type="match status" value="1"/>
</dbReference>
<dbReference type="PANTHER" id="PTHR45706">
    <property type="entry name" value="TYROSINE-PROTEIN PHOSPHATASE"/>
    <property type="match status" value="1"/>
</dbReference>
<dbReference type="EC" id="3.1.3.48" evidence="4"/>
<dbReference type="Pfam" id="PF09380">
    <property type="entry name" value="FERM_C"/>
    <property type="match status" value="1"/>
</dbReference>
<dbReference type="PRINTS" id="PR00935">
    <property type="entry name" value="BAND41"/>
</dbReference>
<evidence type="ECO:0000256" key="10">
    <source>
        <dbReference type="SAM" id="MobiDB-lite"/>
    </source>
</evidence>
<dbReference type="CDD" id="cd13188">
    <property type="entry name" value="FERM_C_PTPN14_PTPN21"/>
    <property type="match status" value="1"/>
</dbReference>
<dbReference type="Gene3D" id="3.10.20.90">
    <property type="entry name" value="Phosphatidylinositol 3-kinase Catalytic Subunit, Chain A, domain 1"/>
    <property type="match status" value="1"/>
</dbReference>
<comment type="caution">
    <text evidence="14">The sequence shown here is derived from an EMBL/GenBank/DDBJ whole genome shotgun (WGS) entry which is preliminary data.</text>
</comment>
<dbReference type="SMART" id="SM00404">
    <property type="entry name" value="PTPc_motif"/>
    <property type="match status" value="1"/>
</dbReference>
<dbReference type="InterPro" id="IPR000387">
    <property type="entry name" value="Tyr_Pase_dom"/>
</dbReference>
<evidence type="ECO:0000256" key="5">
    <source>
        <dbReference type="ARBA" id="ARBA00022490"/>
    </source>
</evidence>
<keyword evidence="15" id="KW-1185">Reference proteome</keyword>
<dbReference type="Gene3D" id="2.30.29.30">
    <property type="entry name" value="Pleckstrin-homology domain (PH domain)/Phosphotyrosine-binding domain (PTB)"/>
    <property type="match status" value="1"/>
</dbReference>
<feature type="compositionally biased region" description="Low complexity" evidence="10">
    <location>
        <begin position="610"/>
        <end position="644"/>
    </location>
</feature>
<dbReference type="InterPro" id="IPR018979">
    <property type="entry name" value="FERM_N"/>
</dbReference>
<feature type="domain" description="Tyrosine specific protein phosphatases" evidence="12">
    <location>
        <begin position="874"/>
        <end position="955"/>
    </location>
</feature>
<feature type="domain" description="Tyrosine-protein phosphatase" evidence="11">
    <location>
        <begin position="667"/>
        <end position="964"/>
    </location>
</feature>
<feature type="compositionally biased region" description="Polar residues" evidence="10">
    <location>
        <begin position="566"/>
        <end position="585"/>
    </location>
</feature>
<evidence type="ECO:0000259" key="11">
    <source>
        <dbReference type="PROSITE" id="PS50055"/>
    </source>
</evidence>
<dbReference type="GO" id="GO:0071944">
    <property type="term" value="C:cell periphery"/>
    <property type="evidence" value="ECO:0007669"/>
    <property type="project" value="UniProtKB-ARBA"/>
</dbReference>
<dbReference type="InterPro" id="IPR029071">
    <property type="entry name" value="Ubiquitin-like_domsf"/>
</dbReference>
<gene>
    <name evidence="14" type="ORF">GHT06_018889</name>
</gene>
<dbReference type="SMART" id="SM01196">
    <property type="entry name" value="FERM_C"/>
    <property type="match status" value="1"/>
</dbReference>
<evidence type="ECO:0000256" key="3">
    <source>
        <dbReference type="ARBA" id="ARBA00009649"/>
    </source>
</evidence>
<dbReference type="Pfam" id="PF00102">
    <property type="entry name" value="Y_phosphatase"/>
    <property type="match status" value="2"/>
</dbReference>
<dbReference type="GO" id="GO:0004725">
    <property type="term" value="F:protein tyrosine phosphatase activity"/>
    <property type="evidence" value="ECO:0007669"/>
    <property type="project" value="UniProtKB-EC"/>
</dbReference>
<dbReference type="CDD" id="cd17099">
    <property type="entry name" value="FERM_F1_PTPN14_like"/>
    <property type="match status" value="1"/>
</dbReference>
<dbReference type="PROSITE" id="PS50055">
    <property type="entry name" value="TYR_PHOSPHATASE_PTP"/>
    <property type="match status" value="1"/>
</dbReference>
<dbReference type="GO" id="GO:0070161">
    <property type="term" value="C:anchoring junction"/>
    <property type="evidence" value="ECO:0007669"/>
    <property type="project" value="UniProtKB-SubCell"/>
</dbReference>
<dbReference type="Gene3D" id="3.90.190.10">
    <property type="entry name" value="Protein tyrosine phosphatase superfamily"/>
    <property type="match status" value="1"/>
</dbReference>
<reference evidence="14 15" key="1">
    <citation type="submission" date="2022-05" db="EMBL/GenBank/DDBJ databases">
        <title>A multi-omics perspective on studying reproductive biology in Daphnia sinensis.</title>
        <authorList>
            <person name="Jia J."/>
        </authorList>
    </citation>
    <scope>NUCLEOTIDE SEQUENCE [LARGE SCALE GENOMIC DNA]</scope>
    <source>
        <strain evidence="14 15">WSL</strain>
    </source>
</reference>
<dbReference type="FunFam" id="1.20.80.10:FF:000014">
    <property type="entry name" value="Tyrosine-protein phosphatase non-receptor type"/>
    <property type="match status" value="1"/>
</dbReference>
<keyword evidence="6" id="KW-0378">Hydrolase</keyword>
<evidence type="ECO:0000313" key="15">
    <source>
        <dbReference type="Proteomes" id="UP000820818"/>
    </source>
</evidence>
<evidence type="ECO:0000259" key="13">
    <source>
        <dbReference type="PROSITE" id="PS50057"/>
    </source>
</evidence>
<dbReference type="InterPro" id="IPR016130">
    <property type="entry name" value="Tyr_Pase_AS"/>
</dbReference>
<keyword evidence="9" id="KW-0206">Cytoskeleton</keyword>
<dbReference type="GO" id="GO:0005856">
    <property type="term" value="C:cytoskeleton"/>
    <property type="evidence" value="ECO:0007669"/>
    <property type="project" value="UniProtKB-SubCell"/>
</dbReference>
<dbReference type="PANTHER" id="PTHR45706:SF1">
    <property type="entry name" value="PEZ, ISOFORM A"/>
    <property type="match status" value="1"/>
</dbReference>
<dbReference type="AlphaFoldDB" id="A0AAD5L503"/>
<dbReference type="PRINTS" id="PR00700">
    <property type="entry name" value="PRTYPHPHTASE"/>
</dbReference>
<evidence type="ECO:0000256" key="8">
    <source>
        <dbReference type="ARBA" id="ARBA00022949"/>
    </source>
</evidence>
<comment type="similarity">
    <text evidence="3">Belongs to the protein-tyrosine phosphatase family. Non-receptor class subfamily.</text>
</comment>
<dbReference type="SUPFAM" id="SSF52799">
    <property type="entry name" value="(Phosphotyrosine protein) phosphatases II"/>
    <property type="match status" value="1"/>
</dbReference>
<dbReference type="Pfam" id="PF09379">
    <property type="entry name" value="FERM_N"/>
    <property type="match status" value="1"/>
</dbReference>
<dbReference type="SUPFAM" id="SSF54236">
    <property type="entry name" value="Ubiquitin-like"/>
    <property type="match status" value="1"/>
</dbReference>
<dbReference type="FunFam" id="3.10.20.90:FF:000039">
    <property type="entry name" value="Tyrosine-protein phosphatase non-receptor type"/>
    <property type="match status" value="1"/>
</dbReference>
<dbReference type="Proteomes" id="UP000820818">
    <property type="component" value="Linkage Group LG7"/>
</dbReference>
<evidence type="ECO:0000256" key="1">
    <source>
        <dbReference type="ARBA" id="ARBA00004245"/>
    </source>
</evidence>
<dbReference type="Gene3D" id="1.20.80.10">
    <property type="match status" value="1"/>
</dbReference>
<evidence type="ECO:0000256" key="9">
    <source>
        <dbReference type="ARBA" id="ARBA00023212"/>
    </source>
</evidence>
<dbReference type="Pfam" id="PF00373">
    <property type="entry name" value="FERM_M"/>
    <property type="match status" value="1"/>
</dbReference>
<sequence>MPFKLRLKKSKQYNVVTKTVFVICVELLDNSIVECTLSADSLGYDCLDNVCQRLGLNQPEFFGLRYVSQKSYPRVRWVELDRPLKKQLDKHAQEAYLYLRIMYYVNDVSLLEDEMTRYHYFLQLKSDVMEGRLRCSYNEAVVLAGYRLQAEFGDHDPERHTLQYLKEFVLVPKHLVTNESQLDAVTEAVAAQHSKLLGFPQPVAECWYIVEAQHLDGYGQERFLAKEEPAGEALVATSLQGILVMRNNTERVVFYRWDDITNLLNQKRMFGIECQRSEENVNFYFDDPEAARYVWKLAVLQHTFYKQTLLTLQSLQSQATEDKEMDVSCGIAGLNLEPSSTTVNSGLVPSASMFESTEPRSSSAMAEYRIDSLGSVRASLPHSVSSPTLTIINPTQAQSHLLAGTTGNGGGFASGAGSLAASQQNLKALLPAYRPAPDYETAVRVKYGDDIAQLLLNPSPPVQQPVQQPTSVAVQPTATNAFQAQPQHNAQQQMQMIKMYKPPPPYPYSKVGSNSSPDLVVAAINGLSSATSGSMSHLPVTLAQAENSAMVRNGEPIYQNIPLRQPGSQPNLSPSTSANTQTASQPRRKWGLPVRSSARSAVINRVQTESPSSSPASKRSTNDSTSNSASNFHHSSSSSAKAANTDATLVKDHLRQEMESRLADGQLLLEFELIPRRKAGADFSMAAHPDNLCRNQYQDVLPYEENRVKLTPSRDNRTGYINASHISAAVGSAQRFYIAAQGPLPSTVSDFWQMVWQCDVYVIVMLADTTSSNNGGQQTPSLNTKSVNTLRSHVSHSSMNGYSGFTYWPQQDAATLEFGEYKITRQVSKLSAGRQSITKLDVIHLPTAQQRSIWHLQYSDWADHGCPRDVTSFLSFLEEMDMVRRHAVTDVPVGKNRNTPVLVHCGAGVGRTGVTIACDVLLTSLDHNVVVDVPKLITHLRQQRMLMVQTVAQYRSIYALLLAYLGRSRLI</sequence>
<dbReference type="PROSITE" id="PS50056">
    <property type="entry name" value="TYR_PHOSPHATASE_2"/>
    <property type="match status" value="1"/>
</dbReference>
<dbReference type="InterPro" id="IPR014352">
    <property type="entry name" value="FERM/acyl-CoA-bd_prot_sf"/>
</dbReference>
<keyword evidence="5" id="KW-0963">Cytoplasm</keyword>
<dbReference type="GO" id="GO:0009887">
    <property type="term" value="P:animal organ morphogenesis"/>
    <property type="evidence" value="ECO:0007669"/>
    <property type="project" value="UniProtKB-ARBA"/>
</dbReference>
<feature type="domain" description="FERM" evidence="13">
    <location>
        <begin position="21"/>
        <end position="309"/>
    </location>
</feature>
<dbReference type="InterPro" id="IPR018980">
    <property type="entry name" value="FERM_PH-like_C"/>
</dbReference>
<dbReference type="InterPro" id="IPR041782">
    <property type="entry name" value="PTPN14/21_FERM_C"/>
</dbReference>
<dbReference type="GO" id="GO:0048666">
    <property type="term" value="P:neuron development"/>
    <property type="evidence" value="ECO:0007669"/>
    <property type="project" value="UniProtKB-ARBA"/>
</dbReference>
<evidence type="ECO:0000313" key="14">
    <source>
        <dbReference type="EMBL" id="KAI9556315.1"/>
    </source>
</evidence>
<name>A0AAD5L503_9CRUS</name>